<comment type="caution">
    <text evidence="1">The sequence shown here is derived from an EMBL/GenBank/DDBJ whole genome shotgun (WGS) entry which is preliminary data.</text>
</comment>
<sequence>QVELLQDLYKQKINFENSSQSIEEQINQAIKNNQLDSIILVDTRQYLTLIISQL</sequence>
<evidence type="ECO:0000313" key="1">
    <source>
        <dbReference type="EMBL" id="CAG8729937.1"/>
    </source>
</evidence>
<accession>A0ACA9Q5I3</accession>
<dbReference type="Proteomes" id="UP000789920">
    <property type="component" value="Unassembled WGS sequence"/>
</dbReference>
<reference evidence="1" key="1">
    <citation type="submission" date="2021-06" db="EMBL/GenBank/DDBJ databases">
        <authorList>
            <person name="Kallberg Y."/>
            <person name="Tangrot J."/>
            <person name="Rosling A."/>
        </authorList>
    </citation>
    <scope>NUCLEOTIDE SEQUENCE</scope>
    <source>
        <strain evidence="1">MA461A</strain>
    </source>
</reference>
<proteinExistence type="predicted"/>
<name>A0ACA9Q5I3_9GLOM</name>
<feature type="non-terminal residue" evidence="1">
    <location>
        <position position="1"/>
    </location>
</feature>
<organism evidence="1 2">
    <name type="scientific">Racocetra persica</name>
    <dbReference type="NCBI Taxonomy" id="160502"/>
    <lineage>
        <taxon>Eukaryota</taxon>
        <taxon>Fungi</taxon>
        <taxon>Fungi incertae sedis</taxon>
        <taxon>Mucoromycota</taxon>
        <taxon>Glomeromycotina</taxon>
        <taxon>Glomeromycetes</taxon>
        <taxon>Diversisporales</taxon>
        <taxon>Gigasporaceae</taxon>
        <taxon>Racocetra</taxon>
    </lineage>
</organism>
<feature type="non-terminal residue" evidence="1">
    <location>
        <position position="54"/>
    </location>
</feature>
<gene>
    <name evidence="1" type="ORF">RPERSI_LOCUS12052</name>
</gene>
<protein>
    <submittedName>
        <fullName evidence="1">21814_t:CDS:1</fullName>
    </submittedName>
</protein>
<keyword evidence="2" id="KW-1185">Reference proteome</keyword>
<dbReference type="EMBL" id="CAJVQC010025443">
    <property type="protein sequence ID" value="CAG8729937.1"/>
    <property type="molecule type" value="Genomic_DNA"/>
</dbReference>
<evidence type="ECO:0000313" key="2">
    <source>
        <dbReference type="Proteomes" id="UP000789920"/>
    </source>
</evidence>